<keyword evidence="11 12" id="KW-0472">Membrane</keyword>
<keyword evidence="7" id="KW-0479">Metal-binding</keyword>
<evidence type="ECO:0000256" key="7">
    <source>
        <dbReference type="ARBA" id="ARBA00022723"/>
    </source>
</evidence>
<dbReference type="Pfam" id="PF02322">
    <property type="entry name" value="Cyt_bd_oxida_II"/>
    <property type="match status" value="1"/>
</dbReference>
<evidence type="ECO:0000256" key="3">
    <source>
        <dbReference type="ARBA" id="ARBA00022448"/>
    </source>
</evidence>
<feature type="transmembrane region" description="Helical" evidence="12">
    <location>
        <begin position="233"/>
        <end position="251"/>
    </location>
</feature>
<evidence type="ECO:0000256" key="12">
    <source>
        <dbReference type="SAM" id="Phobius"/>
    </source>
</evidence>
<feature type="transmembrane region" description="Helical" evidence="12">
    <location>
        <begin position="6"/>
        <end position="36"/>
    </location>
</feature>
<dbReference type="GO" id="GO:0016682">
    <property type="term" value="F:oxidoreductase activity, acting on diphenols and related substances as donors, oxygen as acceptor"/>
    <property type="evidence" value="ECO:0007669"/>
    <property type="project" value="TreeGrafter"/>
</dbReference>
<feature type="transmembrane region" description="Helical" evidence="12">
    <location>
        <begin position="168"/>
        <end position="191"/>
    </location>
</feature>
<evidence type="ECO:0000256" key="8">
    <source>
        <dbReference type="ARBA" id="ARBA00022982"/>
    </source>
</evidence>
<gene>
    <name evidence="13" type="ORF">B841_10830</name>
</gene>
<dbReference type="GO" id="GO:0070069">
    <property type="term" value="C:cytochrome complex"/>
    <property type="evidence" value="ECO:0007669"/>
    <property type="project" value="TreeGrafter"/>
</dbReference>
<feature type="transmembrane region" description="Helical" evidence="12">
    <location>
        <begin position="119"/>
        <end position="143"/>
    </location>
</feature>
<keyword evidence="6 12" id="KW-0812">Transmembrane</keyword>
<keyword evidence="14" id="KW-1185">Reference proteome</keyword>
<dbReference type="Proteomes" id="UP000015388">
    <property type="component" value="Chromosome"/>
</dbReference>
<feature type="transmembrane region" description="Helical" evidence="12">
    <location>
        <begin position="203"/>
        <end position="221"/>
    </location>
</feature>
<protein>
    <submittedName>
        <fullName evidence="13">Cytochrome d ubiquinol oxidase subunit 2</fullName>
    </submittedName>
</protein>
<dbReference type="GO" id="GO:0019646">
    <property type="term" value="P:aerobic electron transport chain"/>
    <property type="evidence" value="ECO:0007669"/>
    <property type="project" value="TreeGrafter"/>
</dbReference>
<keyword evidence="5" id="KW-0349">Heme</keyword>
<feature type="transmembrane region" description="Helical" evidence="12">
    <location>
        <begin position="306"/>
        <end position="329"/>
    </location>
</feature>
<dbReference type="STRING" id="1224163.B841_10830"/>
<dbReference type="GO" id="GO:0009055">
    <property type="term" value="F:electron transfer activity"/>
    <property type="evidence" value="ECO:0007669"/>
    <property type="project" value="TreeGrafter"/>
</dbReference>
<dbReference type="GO" id="GO:0005886">
    <property type="term" value="C:plasma membrane"/>
    <property type="evidence" value="ECO:0007669"/>
    <property type="project" value="UniProtKB-SubCell"/>
</dbReference>
<dbReference type="NCBIfam" id="TIGR00203">
    <property type="entry name" value="cydB"/>
    <property type="match status" value="1"/>
</dbReference>
<name>S5TLR7_9CORY</name>
<reference evidence="13 14" key="1">
    <citation type="submission" date="2012-11" db="EMBL/GenBank/DDBJ databases">
        <title>The complete genome sequence of Corynebacterium maris Coryn-1 (=DSM 45190).</title>
        <authorList>
            <person name="Schaffert L."/>
            <person name="Albersmeier A."/>
            <person name="Kalinowski J."/>
            <person name="Ruckert C."/>
        </authorList>
    </citation>
    <scope>NUCLEOTIDE SEQUENCE [LARGE SCALE GENOMIC DNA]</scope>
    <source>
        <strain evidence="14">Coryn-1</strain>
    </source>
</reference>
<accession>S5TLR7</accession>
<dbReference type="PANTHER" id="PTHR43141">
    <property type="entry name" value="CYTOCHROME BD2 SUBUNIT II"/>
    <property type="match status" value="1"/>
</dbReference>
<feature type="transmembrane region" description="Helical" evidence="12">
    <location>
        <begin position="87"/>
        <end position="107"/>
    </location>
</feature>
<dbReference type="eggNOG" id="COG1294">
    <property type="taxonomic scope" value="Bacteria"/>
</dbReference>
<feature type="transmembrane region" description="Helical" evidence="12">
    <location>
        <begin position="258"/>
        <end position="278"/>
    </location>
</feature>
<evidence type="ECO:0000256" key="9">
    <source>
        <dbReference type="ARBA" id="ARBA00022989"/>
    </source>
</evidence>
<dbReference type="AlphaFoldDB" id="S5TLR7"/>
<keyword evidence="9 12" id="KW-1133">Transmembrane helix</keyword>
<evidence type="ECO:0000313" key="13">
    <source>
        <dbReference type="EMBL" id="AGS35638.1"/>
    </source>
</evidence>
<dbReference type="HOGENOM" id="CLU_049294_0_1_11"/>
<evidence type="ECO:0000256" key="1">
    <source>
        <dbReference type="ARBA" id="ARBA00004651"/>
    </source>
</evidence>
<comment type="similarity">
    <text evidence="2">Belongs to the cytochrome ubiquinol oxidase subunit 2 family.</text>
</comment>
<keyword evidence="8" id="KW-0249">Electron transport</keyword>
<evidence type="ECO:0000313" key="14">
    <source>
        <dbReference type="Proteomes" id="UP000015388"/>
    </source>
</evidence>
<dbReference type="GO" id="GO:0046872">
    <property type="term" value="F:metal ion binding"/>
    <property type="evidence" value="ECO:0007669"/>
    <property type="project" value="UniProtKB-KW"/>
</dbReference>
<keyword evidence="10" id="KW-0408">Iron</keyword>
<sequence length="355" mass="39252">MDLQILWFIIIGVLFAGYFLLEGFDFGVGMLLPFLGGKDAKERAERRTAAVKSIGPVWDGNEVWLITAGAAMFAAFPEWYATLFSGFYLPLLLILLSLIMRGVGLEWRTKVETQRWRNLCDVGTAIGSWVPALLWGVAFANILRGVPIDADRQIDSGVEGLLGLLNPYGLLGGLAFVLLFLLHGAMFLGFKTTDPVRARVHQIGLKWLTLPTVLVVFAFSLWTQDVHGRPETWWAVAVLGATVLLGVSTLAKGRDGWAFAATSIAVLALTVQIFGSLFPQLMPTTMVGGVSLDIYNASSSDYTLTFMSWAMLFLLPAILLAQGWTYWVFRKRVTAEPHPPEEKIRPRRKNTTTNV</sequence>
<dbReference type="InterPro" id="IPR003317">
    <property type="entry name" value="Cyt-d_oxidase_su2"/>
</dbReference>
<dbReference type="OrthoDB" id="9776710at2"/>
<dbReference type="KEGG" id="cmd:B841_10830"/>
<dbReference type="PIRSF" id="PIRSF000267">
    <property type="entry name" value="Cyt_oxidse_sub2"/>
    <property type="match status" value="1"/>
</dbReference>
<organism evidence="13 14">
    <name type="scientific">Corynebacterium maris DSM 45190</name>
    <dbReference type="NCBI Taxonomy" id="1224163"/>
    <lineage>
        <taxon>Bacteria</taxon>
        <taxon>Bacillati</taxon>
        <taxon>Actinomycetota</taxon>
        <taxon>Actinomycetes</taxon>
        <taxon>Mycobacteriales</taxon>
        <taxon>Corynebacteriaceae</taxon>
        <taxon>Corynebacterium</taxon>
    </lineage>
</organism>
<dbReference type="EMBL" id="CP003924">
    <property type="protein sequence ID" value="AGS35638.1"/>
    <property type="molecule type" value="Genomic_DNA"/>
</dbReference>
<evidence type="ECO:0000256" key="5">
    <source>
        <dbReference type="ARBA" id="ARBA00022617"/>
    </source>
</evidence>
<evidence type="ECO:0000256" key="11">
    <source>
        <dbReference type="ARBA" id="ARBA00023136"/>
    </source>
</evidence>
<evidence type="ECO:0000256" key="6">
    <source>
        <dbReference type="ARBA" id="ARBA00022692"/>
    </source>
</evidence>
<dbReference type="PATRIC" id="fig|1224163.3.peg.2184"/>
<comment type="subcellular location">
    <subcellularLocation>
        <location evidence="1">Cell membrane</location>
        <topology evidence="1">Multi-pass membrane protein</topology>
    </subcellularLocation>
</comment>
<evidence type="ECO:0000256" key="2">
    <source>
        <dbReference type="ARBA" id="ARBA00007543"/>
    </source>
</evidence>
<evidence type="ECO:0000256" key="10">
    <source>
        <dbReference type="ARBA" id="ARBA00023004"/>
    </source>
</evidence>
<dbReference type="PANTHER" id="PTHR43141:SF5">
    <property type="entry name" value="CYTOCHROME BD-I UBIQUINOL OXIDASE SUBUNIT 2"/>
    <property type="match status" value="1"/>
</dbReference>
<proteinExistence type="inferred from homology"/>
<keyword evidence="4" id="KW-1003">Cell membrane</keyword>
<keyword evidence="3" id="KW-0813">Transport</keyword>
<evidence type="ECO:0000256" key="4">
    <source>
        <dbReference type="ARBA" id="ARBA00022475"/>
    </source>
</evidence>
<dbReference type="RefSeq" id="WP_020935570.1">
    <property type="nucleotide sequence ID" value="NC_021915.1"/>
</dbReference>